<gene>
    <name evidence="1" type="ORF">BV22DRAFT_1070130</name>
</gene>
<keyword evidence="2" id="KW-1185">Reference proteome</keyword>
<reference evidence="1" key="1">
    <citation type="journal article" date="2021" name="New Phytol.">
        <title>Evolutionary innovations through gain and loss of genes in the ectomycorrhizal Boletales.</title>
        <authorList>
            <person name="Wu G."/>
            <person name="Miyauchi S."/>
            <person name="Morin E."/>
            <person name="Kuo A."/>
            <person name="Drula E."/>
            <person name="Varga T."/>
            <person name="Kohler A."/>
            <person name="Feng B."/>
            <person name="Cao Y."/>
            <person name="Lipzen A."/>
            <person name="Daum C."/>
            <person name="Hundley H."/>
            <person name="Pangilinan J."/>
            <person name="Johnson J."/>
            <person name="Barry K."/>
            <person name="LaButti K."/>
            <person name="Ng V."/>
            <person name="Ahrendt S."/>
            <person name="Min B."/>
            <person name="Choi I.G."/>
            <person name="Park H."/>
            <person name="Plett J.M."/>
            <person name="Magnuson J."/>
            <person name="Spatafora J.W."/>
            <person name="Nagy L.G."/>
            <person name="Henrissat B."/>
            <person name="Grigoriev I.V."/>
            <person name="Yang Z.L."/>
            <person name="Xu J."/>
            <person name="Martin F.M."/>
        </authorList>
    </citation>
    <scope>NUCLEOTIDE SEQUENCE</scope>
    <source>
        <strain evidence="1">KUC20120723A-06</strain>
    </source>
</reference>
<comment type="caution">
    <text evidence="1">The sequence shown here is derived from an EMBL/GenBank/DDBJ whole genome shotgun (WGS) entry which is preliminary data.</text>
</comment>
<dbReference type="Proteomes" id="UP000790709">
    <property type="component" value="Unassembled WGS sequence"/>
</dbReference>
<dbReference type="EMBL" id="MU266478">
    <property type="protein sequence ID" value="KAH7922627.1"/>
    <property type="molecule type" value="Genomic_DNA"/>
</dbReference>
<organism evidence="1 2">
    <name type="scientific">Leucogyrophana mollusca</name>
    <dbReference type="NCBI Taxonomy" id="85980"/>
    <lineage>
        <taxon>Eukaryota</taxon>
        <taxon>Fungi</taxon>
        <taxon>Dikarya</taxon>
        <taxon>Basidiomycota</taxon>
        <taxon>Agaricomycotina</taxon>
        <taxon>Agaricomycetes</taxon>
        <taxon>Agaricomycetidae</taxon>
        <taxon>Boletales</taxon>
        <taxon>Boletales incertae sedis</taxon>
        <taxon>Leucogyrophana</taxon>
    </lineage>
</organism>
<sequence>MSLAECDSSGDSLAQTEFEDHHDVPVDADAPFNRPDADVILRTSDNVDYRFYKFLLSLASPFFMNMFALPQPGPLEETADQTKYGLHIIPISERSIVVKKLLSFCSPVYDTDVPALEDLDIVMAVLDAADKYDMKRVGKFIVKMITAPRFLEQEPMRVFAIACRYRAEQETVIAARYMLRYAISEPAYVAELDYISGADYHRLVQYHSQCSQAMSYITRLWSSYPLPLLDCKLCRKKGLSRIPLKEYQDSVIDALRVRPCAESLLNPEWIESMARKAGSCATCRERVPRKMEEYVRDLTVPVNEIVSEIKLQIDFR</sequence>
<proteinExistence type="predicted"/>
<accession>A0ACB8BAB4</accession>
<name>A0ACB8BAB4_9AGAM</name>
<evidence type="ECO:0000313" key="2">
    <source>
        <dbReference type="Proteomes" id="UP000790709"/>
    </source>
</evidence>
<protein>
    <submittedName>
        <fullName evidence="1">Uncharacterized protein</fullName>
    </submittedName>
</protein>
<evidence type="ECO:0000313" key="1">
    <source>
        <dbReference type="EMBL" id="KAH7922627.1"/>
    </source>
</evidence>